<accession>D2CG54</accession>
<dbReference type="AlphaFoldDB" id="D2CG54"/>
<sequence>MSLFKIRTFWSVHCEEDSSYDQNSLLVTKLNHESDFLIVGSHSGILKVFKPSSDNFKEYTPADLLIETILKEPILQLSCGRFLSGSSKVQLAVLQPKSLNVYDLIVKEGATEHGVQNILEQLYVHKLQKLAFNFCVGPFGGVENRDFICVQSLDGLLTFFEQESFAFCCFLPDVLLPGPLTFVKSSDSFVTSNSNWHIISFRYKLLSEAGQNSTEGGNVSKFSSDWSFNLGEGIINLDVVQDTTSRITFIMVLGERSIFCLSDIGKLKYMKRLEFSPLNFINYFLNDRIMSLVVSETNNLLIYQNTSLKWCSQLHVSPISFNRGFVCNTNGVLVLLQEDGTLSCSYLGTEPSLFVAPPLALQDLDFEKAGQELTKLHKIVKNTYSNDIKVTNASTERELVLNVSVSPNLEENTLHKAINNKICPISIDIMPHTLFEEVQVTVVVDYPLKVSPQTEFFHNLSEKTTMTCCVFMEKPEEVSSLNVQVVASFISNLGVPRSVMKCAMLPLNLVLETCAPCKESECKVTLNINQSPVGLSALFPEYILSSNNNAIAFKNTATDGKVVTVLLAKSSERYRLQSDSFASLNLLVEEMVIRLKKHYSNVDGFSITSNSFPPVNTIVDCIKTHFYAQQKFVSLQNQITQLGAQLRLIQKRLIAKFKIKNPTSLANLELLLGDTYSEIMKLTEEFDEEKNNLVKSRNKLSSVLQLLINITKLMDVNNKARQLIESAFNPVIYDLDGQSWEDITDASFSYLLRTVLAKSEKDKLRPAQTNFEEVKDVSKIEKHLTLILERIPKGMLQESPSLLDEAEQENVDTEDNNVTESLPIGSKIGESSSQLLLSRRGLTKKS</sequence>
<reference evidence="7 8" key="1">
    <citation type="journal article" date="2008" name="Nature">
        <title>The genome of the model beetle and pest Tribolium castaneum.</title>
        <authorList>
            <consortium name="Tribolium Genome Sequencing Consortium"/>
            <person name="Richards S."/>
            <person name="Gibbs R.A."/>
            <person name="Weinstock G.M."/>
            <person name="Brown S.J."/>
            <person name="Denell R."/>
            <person name="Beeman R.W."/>
            <person name="Gibbs R."/>
            <person name="Beeman R.W."/>
            <person name="Brown S.J."/>
            <person name="Bucher G."/>
            <person name="Friedrich M."/>
            <person name="Grimmelikhuijzen C.J."/>
            <person name="Klingler M."/>
            <person name="Lorenzen M."/>
            <person name="Richards S."/>
            <person name="Roth S."/>
            <person name="Schroder R."/>
            <person name="Tautz D."/>
            <person name="Zdobnov E.M."/>
            <person name="Muzny D."/>
            <person name="Gibbs R.A."/>
            <person name="Weinstock G.M."/>
            <person name="Attaway T."/>
            <person name="Bell S."/>
            <person name="Buhay C.J."/>
            <person name="Chandrabose M.N."/>
            <person name="Chavez D."/>
            <person name="Clerk-Blankenburg K.P."/>
            <person name="Cree A."/>
            <person name="Dao M."/>
            <person name="Davis C."/>
            <person name="Chacko J."/>
            <person name="Dinh H."/>
            <person name="Dugan-Rocha S."/>
            <person name="Fowler G."/>
            <person name="Garner T.T."/>
            <person name="Garnes J."/>
            <person name="Gnirke A."/>
            <person name="Hawes A."/>
            <person name="Hernandez J."/>
            <person name="Hines S."/>
            <person name="Holder M."/>
            <person name="Hume J."/>
            <person name="Jhangiani S.N."/>
            <person name="Joshi V."/>
            <person name="Khan Z.M."/>
            <person name="Jackson L."/>
            <person name="Kovar C."/>
            <person name="Kowis A."/>
            <person name="Lee S."/>
            <person name="Lewis L.R."/>
            <person name="Margolis J."/>
            <person name="Morgan M."/>
            <person name="Nazareth L.V."/>
            <person name="Nguyen N."/>
            <person name="Okwuonu G."/>
            <person name="Parker D."/>
            <person name="Richards S."/>
            <person name="Ruiz S.J."/>
            <person name="Santibanez J."/>
            <person name="Savard J."/>
            <person name="Scherer S.E."/>
            <person name="Schneider B."/>
            <person name="Sodergren E."/>
            <person name="Tautz D."/>
            <person name="Vattahil S."/>
            <person name="Villasana D."/>
            <person name="White C.S."/>
            <person name="Wright R."/>
            <person name="Park Y."/>
            <person name="Beeman R.W."/>
            <person name="Lord J."/>
            <person name="Oppert B."/>
            <person name="Lorenzen M."/>
            <person name="Brown S."/>
            <person name="Wang L."/>
            <person name="Savard J."/>
            <person name="Tautz D."/>
            <person name="Richards S."/>
            <person name="Weinstock G."/>
            <person name="Gibbs R.A."/>
            <person name="Liu Y."/>
            <person name="Worley K."/>
            <person name="Weinstock G."/>
            <person name="Elsik C.G."/>
            <person name="Reese J.T."/>
            <person name="Elhaik E."/>
            <person name="Landan G."/>
            <person name="Graur D."/>
            <person name="Arensburger P."/>
            <person name="Atkinson P."/>
            <person name="Beeman R.W."/>
            <person name="Beidler J."/>
            <person name="Brown S.J."/>
            <person name="Demuth J.P."/>
            <person name="Drury D.W."/>
            <person name="Du Y.Z."/>
            <person name="Fujiwara H."/>
            <person name="Lorenzen M."/>
            <person name="Maselli V."/>
            <person name="Osanai M."/>
            <person name="Park Y."/>
            <person name="Robertson H.M."/>
            <person name="Tu Z."/>
            <person name="Wang J.J."/>
            <person name="Wang S."/>
            <person name="Richards S."/>
            <person name="Song H."/>
            <person name="Zhang L."/>
            <person name="Sodergren E."/>
            <person name="Werner D."/>
            <person name="Stanke M."/>
            <person name="Morgenstern B."/>
            <person name="Solovyev V."/>
            <person name="Kosarev P."/>
            <person name="Brown G."/>
            <person name="Chen H.C."/>
            <person name="Ermolaeva O."/>
            <person name="Hlavina W."/>
            <person name="Kapustin Y."/>
            <person name="Kiryutin B."/>
            <person name="Kitts P."/>
            <person name="Maglott D."/>
            <person name="Pruitt K."/>
            <person name="Sapojnikov V."/>
            <person name="Souvorov A."/>
            <person name="Mackey A.J."/>
            <person name="Waterhouse R.M."/>
            <person name="Wyder S."/>
            <person name="Zdobnov E.M."/>
            <person name="Zdobnov E.M."/>
            <person name="Wyder S."/>
            <person name="Kriventseva E.V."/>
            <person name="Kadowaki T."/>
            <person name="Bork P."/>
            <person name="Aranda M."/>
            <person name="Bao R."/>
            <person name="Beermann A."/>
            <person name="Berns N."/>
            <person name="Bolognesi R."/>
            <person name="Bonneton F."/>
            <person name="Bopp D."/>
            <person name="Brown S.J."/>
            <person name="Bucher G."/>
            <person name="Butts T."/>
            <person name="Chaumot A."/>
            <person name="Denell R.E."/>
            <person name="Ferrier D.E."/>
            <person name="Friedrich M."/>
            <person name="Gordon C.M."/>
            <person name="Jindra M."/>
            <person name="Klingler M."/>
            <person name="Lan Q."/>
            <person name="Lattorff H.M."/>
            <person name="Laudet V."/>
            <person name="von Levetsow C."/>
            <person name="Liu Z."/>
            <person name="Lutz R."/>
            <person name="Lynch J.A."/>
            <person name="da Fonseca R.N."/>
            <person name="Posnien N."/>
            <person name="Reuter R."/>
            <person name="Roth S."/>
            <person name="Savard J."/>
            <person name="Schinko J.B."/>
            <person name="Schmitt C."/>
            <person name="Schoppmeier M."/>
            <person name="Schroder R."/>
            <person name="Shippy T.D."/>
            <person name="Simonnet F."/>
            <person name="Marques-Souza H."/>
            <person name="Tautz D."/>
            <person name="Tomoyasu Y."/>
            <person name="Trauner J."/>
            <person name="Van der Zee M."/>
            <person name="Vervoort M."/>
            <person name="Wittkopp N."/>
            <person name="Wimmer E.A."/>
            <person name="Yang X."/>
            <person name="Jones A.K."/>
            <person name="Sattelle D.B."/>
            <person name="Ebert P.R."/>
            <person name="Nelson D."/>
            <person name="Scott J.G."/>
            <person name="Beeman R.W."/>
            <person name="Muthukrishnan S."/>
            <person name="Kramer K.J."/>
            <person name="Arakane Y."/>
            <person name="Beeman R.W."/>
            <person name="Zhu Q."/>
            <person name="Hogenkamp D."/>
            <person name="Dixit R."/>
            <person name="Oppert B."/>
            <person name="Jiang H."/>
            <person name="Zou Z."/>
            <person name="Marshall J."/>
            <person name="Elpidina E."/>
            <person name="Vinokurov K."/>
            <person name="Oppert C."/>
            <person name="Zou Z."/>
            <person name="Evans J."/>
            <person name="Lu Z."/>
            <person name="Zhao P."/>
            <person name="Sumathipala N."/>
            <person name="Altincicek B."/>
            <person name="Vilcinskas A."/>
            <person name="Williams M."/>
            <person name="Hultmark D."/>
            <person name="Hetru C."/>
            <person name="Jiang H."/>
            <person name="Grimmelikhuijzen C.J."/>
            <person name="Hauser F."/>
            <person name="Cazzamali G."/>
            <person name="Williamson M."/>
            <person name="Park Y."/>
            <person name="Li B."/>
            <person name="Tanaka Y."/>
            <person name="Predel R."/>
            <person name="Neupert S."/>
            <person name="Schachtner J."/>
            <person name="Verleyen P."/>
            <person name="Raible F."/>
            <person name="Bork P."/>
            <person name="Friedrich M."/>
            <person name="Walden K.K."/>
            <person name="Robertson H.M."/>
            <person name="Angeli S."/>
            <person name="Foret S."/>
            <person name="Bucher G."/>
            <person name="Schuetz S."/>
            <person name="Maleszka R."/>
            <person name="Wimmer E.A."/>
            <person name="Beeman R.W."/>
            <person name="Lorenzen M."/>
            <person name="Tomoyasu Y."/>
            <person name="Miller S.C."/>
            <person name="Grossmann D."/>
            <person name="Bucher G."/>
        </authorList>
    </citation>
    <scope>NUCLEOTIDE SEQUENCE [LARGE SCALE GENOMIC DNA]</scope>
    <source>
        <strain evidence="7 8">Georgia GA2</strain>
    </source>
</reference>
<keyword evidence="8" id="KW-1185">Reference proteome</keyword>
<reference evidence="7 8" key="2">
    <citation type="journal article" date="2010" name="Nucleic Acids Res.">
        <title>BeetleBase in 2010: revisions to provide comprehensive genomic information for Tribolium castaneum.</title>
        <authorList>
            <person name="Kim H.S."/>
            <person name="Murphy T."/>
            <person name="Xia J."/>
            <person name="Caragea D."/>
            <person name="Park Y."/>
            <person name="Beeman R.W."/>
            <person name="Lorenzen M.D."/>
            <person name="Butcher S."/>
            <person name="Manak J.R."/>
            <person name="Brown S.J."/>
        </authorList>
    </citation>
    <scope>GENOME REANNOTATION</scope>
    <source>
        <strain evidence="7 8">Georgia GA2</strain>
    </source>
</reference>
<dbReference type="KEGG" id="tca:655569"/>
<dbReference type="Pfam" id="PF14728">
    <property type="entry name" value="PTHB1_GAE"/>
    <property type="match status" value="1"/>
</dbReference>
<feature type="domain" description="PTHB1 N-terminal" evidence="2">
    <location>
        <begin position="1"/>
        <end position="351"/>
    </location>
</feature>
<feature type="domain" description="PTHB1 platform" evidence="4">
    <location>
        <begin position="506"/>
        <end position="608"/>
    </location>
</feature>
<evidence type="ECO:0000313" key="7">
    <source>
        <dbReference type="EMBL" id="EFA12827.1"/>
    </source>
</evidence>
<feature type="region of interest" description="Disordered" evidence="1">
    <location>
        <begin position="803"/>
        <end position="826"/>
    </location>
</feature>
<dbReference type="OMA" id="VPVEDWT"/>
<dbReference type="Pfam" id="PF23339">
    <property type="entry name" value="PTHB1_CtH"/>
    <property type="match status" value="1"/>
</dbReference>
<dbReference type="InterPro" id="IPR028074">
    <property type="entry name" value="PHTB1_GAE_dom"/>
</dbReference>
<dbReference type="InParanoid" id="D2CG54"/>
<dbReference type="InterPro" id="IPR055362">
    <property type="entry name" value="PTHB1_pf_dom"/>
</dbReference>
<dbReference type="InterPro" id="IPR028073">
    <property type="entry name" value="PHTB1_N_dom"/>
</dbReference>
<dbReference type="GO" id="GO:0016020">
    <property type="term" value="C:membrane"/>
    <property type="evidence" value="ECO:0000318"/>
    <property type="project" value="GO_Central"/>
</dbReference>
<dbReference type="PhylomeDB" id="D2CG54"/>
<dbReference type="PANTHER" id="PTHR20991:SF0">
    <property type="entry name" value="PROTEIN PTHB1"/>
    <property type="match status" value="1"/>
</dbReference>
<dbReference type="HOGENOM" id="CLU_015674_1_0_1"/>
<feature type="domain" description="PTHB1 C-terminal helix bundle" evidence="6">
    <location>
        <begin position="716"/>
        <end position="791"/>
    </location>
</feature>
<dbReference type="EMBL" id="KQ971366">
    <property type="protein sequence ID" value="EFA12827.1"/>
    <property type="molecule type" value="Genomic_DNA"/>
</dbReference>
<evidence type="ECO:0000313" key="8">
    <source>
        <dbReference type="Proteomes" id="UP000007266"/>
    </source>
</evidence>
<evidence type="ECO:0000256" key="1">
    <source>
        <dbReference type="SAM" id="MobiDB-lite"/>
    </source>
</evidence>
<dbReference type="InterPro" id="IPR026511">
    <property type="entry name" value="PTHB1"/>
</dbReference>
<dbReference type="InterPro" id="IPR055363">
    <property type="entry name" value="PTHB1_hp_dom"/>
</dbReference>
<dbReference type="Pfam" id="PF23337">
    <property type="entry name" value="PTHB1_pf"/>
    <property type="match status" value="1"/>
</dbReference>
<dbReference type="Pfam" id="PF23338">
    <property type="entry name" value="PTHB1_hp"/>
    <property type="match status" value="1"/>
</dbReference>
<dbReference type="FunCoup" id="D2CG54">
    <property type="interactions" value="79"/>
</dbReference>
<dbReference type="InterPro" id="IPR055364">
    <property type="entry name" value="PTHB1_CtH_dom"/>
</dbReference>
<proteinExistence type="predicted"/>
<dbReference type="Proteomes" id="UP000007266">
    <property type="component" value="Linkage group 9"/>
</dbReference>
<dbReference type="GO" id="GO:0060271">
    <property type="term" value="P:cilium assembly"/>
    <property type="evidence" value="ECO:0000318"/>
    <property type="project" value="GO_Central"/>
</dbReference>
<dbReference type="STRING" id="7070.D2CG54"/>
<protein>
    <submittedName>
        <fullName evidence="7">Protein PTHB1-like Protein</fullName>
    </submittedName>
</protein>
<evidence type="ECO:0000259" key="4">
    <source>
        <dbReference type="Pfam" id="PF23337"/>
    </source>
</evidence>
<evidence type="ECO:0000259" key="6">
    <source>
        <dbReference type="Pfam" id="PF23339"/>
    </source>
</evidence>
<dbReference type="OrthoDB" id="10262646at2759"/>
<feature type="domain" description="PTHB1 GAE" evidence="3">
    <location>
        <begin position="423"/>
        <end position="499"/>
    </location>
</feature>
<evidence type="ECO:0000259" key="5">
    <source>
        <dbReference type="Pfam" id="PF23338"/>
    </source>
</evidence>
<dbReference type="Pfam" id="PF14727">
    <property type="entry name" value="PHTB1_N"/>
    <property type="match status" value="1"/>
</dbReference>
<evidence type="ECO:0000259" key="2">
    <source>
        <dbReference type="Pfam" id="PF14727"/>
    </source>
</evidence>
<feature type="domain" description="PTHB1 hairpin" evidence="5">
    <location>
        <begin position="613"/>
        <end position="714"/>
    </location>
</feature>
<dbReference type="GO" id="GO:0034464">
    <property type="term" value="C:BBSome"/>
    <property type="evidence" value="ECO:0000318"/>
    <property type="project" value="GO_Central"/>
</dbReference>
<organism evidence="7 8">
    <name type="scientific">Tribolium castaneum</name>
    <name type="common">Red flour beetle</name>
    <dbReference type="NCBI Taxonomy" id="7070"/>
    <lineage>
        <taxon>Eukaryota</taxon>
        <taxon>Metazoa</taxon>
        <taxon>Ecdysozoa</taxon>
        <taxon>Arthropoda</taxon>
        <taxon>Hexapoda</taxon>
        <taxon>Insecta</taxon>
        <taxon>Pterygota</taxon>
        <taxon>Neoptera</taxon>
        <taxon>Endopterygota</taxon>
        <taxon>Coleoptera</taxon>
        <taxon>Polyphaga</taxon>
        <taxon>Cucujiformia</taxon>
        <taxon>Tenebrionidae</taxon>
        <taxon>Tenebrionidae incertae sedis</taxon>
        <taxon>Tribolium</taxon>
    </lineage>
</organism>
<evidence type="ECO:0000259" key="3">
    <source>
        <dbReference type="Pfam" id="PF14728"/>
    </source>
</evidence>
<feature type="compositionally biased region" description="Acidic residues" evidence="1">
    <location>
        <begin position="804"/>
        <end position="817"/>
    </location>
</feature>
<dbReference type="PANTHER" id="PTHR20991">
    <property type="entry name" value="PARATHYROID HORMONE-RESPONSIVE B1 GENE"/>
    <property type="match status" value="1"/>
</dbReference>
<name>D2CG54_TRICA</name>
<gene>
    <name evidence="7" type="primary">AUGUSTUS-3.0.2_15879</name>
    <name evidence="7" type="ORF">TcasGA2_TC015879</name>
</gene>
<dbReference type="eggNOG" id="KOG3679">
    <property type="taxonomic scope" value="Eukaryota"/>
</dbReference>